<dbReference type="SUPFAM" id="SSF143243">
    <property type="entry name" value="Nqo5-like"/>
    <property type="match status" value="1"/>
</dbReference>
<dbReference type="InterPro" id="IPR001268">
    <property type="entry name" value="NADH_UbQ_OxRdtase_30kDa_su"/>
</dbReference>
<dbReference type="Proteomes" id="UP001144372">
    <property type="component" value="Unassembled WGS sequence"/>
</dbReference>
<protein>
    <recommendedName>
        <fullName evidence="2">NADH:ubiquinone oxidoreductase 30kDa subunit domain-containing protein</fullName>
    </recommendedName>
</protein>
<name>A0A9W6FSV9_9BACT</name>
<dbReference type="EMBL" id="BSDR01000001">
    <property type="protein sequence ID" value="GLI34503.1"/>
    <property type="molecule type" value="Genomic_DNA"/>
</dbReference>
<evidence type="ECO:0000256" key="1">
    <source>
        <dbReference type="ARBA" id="ARBA00007569"/>
    </source>
</evidence>
<evidence type="ECO:0000313" key="3">
    <source>
        <dbReference type="EMBL" id="GLI34503.1"/>
    </source>
</evidence>
<reference evidence="3" key="1">
    <citation type="submission" date="2022-12" db="EMBL/GenBank/DDBJ databases">
        <title>Reference genome sequencing for broad-spectrum identification of bacterial and archaeal isolates by mass spectrometry.</title>
        <authorList>
            <person name="Sekiguchi Y."/>
            <person name="Tourlousse D.M."/>
        </authorList>
    </citation>
    <scope>NUCLEOTIDE SEQUENCE</scope>
    <source>
        <strain evidence="3">ASRB1</strain>
    </source>
</reference>
<evidence type="ECO:0000259" key="2">
    <source>
        <dbReference type="Pfam" id="PF00329"/>
    </source>
</evidence>
<comment type="caution">
    <text evidence="3">The sequence shown here is derived from an EMBL/GenBank/DDBJ whole genome shotgun (WGS) entry which is preliminary data.</text>
</comment>
<dbReference type="PANTHER" id="PTHR10884:SF14">
    <property type="entry name" value="NADH DEHYDROGENASE [UBIQUINONE] IRON-SULFUR PROTEIN 3, MITOCHONDRIAL"/>
    <property type="match status" value="1"/>
</dbReference>
<dbReference type="AlphaFoldDB" id="A0A9W6FSV9"/>
<feature type="domain" description="NADH:ubiquinone oxidoreductase 30kDa subunit" evidence="2">
    <location>
        <begin position="35"/>
        <end position="143"/>
    </location>
</feature>
<dbReference type="RefSeq" id="WP_281793787.1">
    <property type="nucleotide sequence ID" value="NZ_BSDR01000001.1"/>
</dbReference>
<dbReference type="Pfam" id="PF00329">
    <property type="entry name" value="Complex1_30kDa"/>
    <property type="match status" value="1"/>
</dbReference>
<organism evidence="3 4">
    <name type="scientific">Desulforhabdus amnigena</name>
    <dbReference type="NCBI Taxonomy" id="40218"/>
    <lineage>
        <taxon>Bacteria</taxon>
        <taxon>Pseudomonadati</taxon>
        <taxon>Thermodesulfobacteriota</taxon>
        <taxon>Syntrophobacteria</taxon>
        <taxon>Syntrophobacterales</taxon>
        <taxon>Syntrophobacteraceae</taxon>
        <taxon>Desulforhabdus</taxon>
    </lineage>
</organism>
<gene>
    <name evidence="3" type="ORF">DAMNIGENAA_19360</name>
</gene>
<dbReference type="PANTHER" id="PTHR10884">
    <property type="entry name" value="NADH DEHYDROGENASE UBIQUINONE IRON-SULFUR PROTEIN 3"/>
    <property type="match status" value="1"/>
</dbReference>
<proteinExistence type="inferred from homology"/>
<sequence length="157" mass="18183">MGKVNDVLEKLQKMLPGGAVARDEGYRAGVVFSANVPQSQLREVATVLNEMEFYLESCTAIDFQDTFELVYHFNCYEPRSRFAVRVLCGHDQAVPTVCDIFKTAKWQEREIHEFFGISFVDNPDLRRLLLPEDADFYPLKKTFGKVNAYRRREEIYG</sequence>
<dbReference type="GO" id="GO:0008137">
    <property type="term" value="F:NADH dehydrogenase (ubiquinone) activity"/>
    <property type="evidence" value="ECO:0007669"/>
    <property type="project" value="InterPro"/>
</dbReference>
<dbReference type="Gene3D" id="3.30.460.80">
    <property type="entry name" value="NADH:ubiquinone oxidoreductase, 30kDa subunit"/>
    <property type="match status" value="1"/>
</dbReference>
<dbReference type="InterPro" id="IPR037232">
    <property type="entry name" value="NADH_quin_OxRdtase_su_C/D-like"/>
</dbReference>
<evidence type="ECO:0000313" key="4">
    <source>
        <dbReference type="Proteomes" id="UP001144372"/>
    </source>
</evidence>
<comment type="similarity">
    <text evidence="1">Belongs to the complex I 30 kDa subunit family.</text>
</comment>
<accession>A0A9W6FSV9</accession>
<keyword evidence="4" id="KW-1185">Reference proteome</keyword>